<dbReference type="EMBL" id="JAWZYT010003121">
    <property type="protein sequence ID" value="KAK4300082.1"/>
    <property type="molecule type" value="Genomic_DNA"/>
</dbReference>
<reference evidence="1" key="1">
    <citation type="submission" date="2023-11" db="EMBL/GenBank/DDBJ databases">
        <title>Genome assemblies of two species of porcelain crab, Petrolisthes cinctipes and Petrolisthes manimaculis (Anomura: Porcellanidae).</title>
        <authorList>
            <person name="Angst P."/>
        </authorList>
    </citation>
    <scope>NUCLEOTIDE SEQUENCE</scope>
    <source>
        <strain evidence="1">PB745_02</strain>
        <tissue evidence="1">Gill</tissue>
    </source>
</reference>
<comment type="caution">
    <text evidence="1">The sequence shown here is derived from an EMBL/GenBank/DDBJ whole genome shotgun (WGS) entry which is preliminary data.</text>
</comment>
<sequence length="70" mass="7587">MTRVRTGREILQGRALMDAPQGTQGRKGQGAGSLPYPACLTLPVSVYLSPPACLLLPVSVYLSWYLSQHD</sequence>
<evidence type="ECO:0000313" key="1">
    <source>
        <dbReference type="EMBL" id="KAK4300082.1"/>
    </source>
</evidence>
<proteinExistence type="predicted"/>
<dbReference type="AlphaFoldDB" id="A0AAE1P3M5"/>
<gene>
    <name evidence="1" type="ORF">Pmani_027699</name>
</gene>
<evidence type="ECO:0000313" key="2">
    <source>
        <dbReference type="Proteomes" id="UP001292094"/>
    </source>
</evidence>
<protein>
    <submittedName>
        <fullName evidence="1">Uncharacterized protein</fullName>
    </submittedName>
</protein>
<accession>A0AAE1P3M5</accession>
<dbReference type="Proteomes" id="UP001292094">
    <property type="component" value="Unassembled WGS sequence"/>
</dbReference>
<organism evidence="1 2">
    <name type="scientific">Petrolisthes manimaculis</name>
    <dbReference type="NCBI Taxonomy" id="1843537"/>
    <lineage>
        <taxon>Eukaryota</taxon>
        <taxon>Metazoa</taxon>
        <taxon>Ecdysozoa</taxon>
        <taxon>Arthropoda</taxon>
        <taxon>Crustacea</taxon>
        <taxon>Multicrustacea</taxon>
        <taxon>Malacostraca</taxon>
        <taxon>Eumalacostraca</taxon>
        <taxon>Eucarida</taxon>
        <taxon>Decapoda</taxon>
        <taxon>Pleocyemata</taxon>
        <taxon>Anomura</taxon>
        <taxon>Galatheoidea</taxon>
        <taxon>Porcellanidae</taxon>
        <taxon>Petrolisthes</taxon>
    </lineage>
</organism>
<name>A0AAE1P3M5_9EUCA</name>
<keyword evidence="2" id="KW-1185">Reference proteome</keyword>